<proteinExistence type="predicted"/>
<evidence type="ECO:0000313" key="5">
    <source>
        <dbReference type="Proteomes" id="UP000835052"/>
    </source>
</evidence>
<feature type="compositionally biased region" description="Basic and acidic residues" evidence="2">
    <location>
        <begin position="212"/>
        <end position="227"/>
    </location>
</feature>
<accession>A0A8S1H870</accession>
<feature type="compositionally biased region" description="Basic and acidic residues" evidence="2">
    <location>
        <begin position="243"/>
        <end position="259"/>
    </location>
</feature>
<evidence type="ECO:0000313" key="4">
    <source>
        <dbReference type="EMBL" id="CAD6191625.1"/>
    </source>
</evidence>
<dbReference type="PROSITE" id="PS50102">
    <property type="entry name" value="RRM"/>
    <property type="match status" value="1"/>
</dbReference>
<dbReference type="InterPro" id="IPR035979">
    <property type="entry name" value="RBD_domain_sf"/>
</dbReference>
<feature type="region of interest" description="Disordered" evidence="2">
    <location>
        <begin position="520"/>
        <end position="548"/>
    </location>
</feature>
<feature type="region of interest" description="Disordered" evidence="2">
    <location>
        <begin position="111"/>
        <end position="147"/>
    </location>
</feature>
<name>A0A8S1H870_9PELO</name>
<feature type="domain" description="RRM" evidence="3">
    <location>
        <begin position="9"/>
        <end position="82"/>
    </location>
</feature>
<dbReference type="GO" id="GO:0003723">
    <property type="term" value="F:RNA binding"/>
    <property type="evidence" value="ECO:0007669"/>
    <property type="project" value="UniProtKB-UniRule"/>
</dbReference>
<dbReference type="Pfam" id="PF00076">
    <property type="entry name" value="RRM_1"/>
    <property type="match status" value="1"/>
</dbReference>
<gene>
    <name evidence="4" type="ORF">CAUJ_LOCUS7544</name>
</gene>
<dbReference type="OrthoDB" id="407442at2759"/>
<feature type="compositionally biased region" description="Polar residues" evidence="2">
    <location>
        <begin position="274"/>
        <end position="285"/>
    </location>
</feature>
<sequence length="573" mass="64879">MYQIERCERTAYVSGLHPSVRDIELFELFNRVTHVEKVILRNSAPRHALIVFRTVDGLYKALVTFHNFELKGRNLHIRPLRESSHASNDTFSALYDPFNRQMNFANSPRNRAFSNVEPRFNRGSNRNAGHRRSTNRDRNYPNGQQQNYFPQNYWMPPMNFNPDHISFDDYSGAAQEFDLLAHLFHFGNLRQSASAENAIRLQNLMSPMVSRSDDYVHRPRNSARERQGSLSYMKSSPPTWKMELQHKADDSKPEEHQVSEAENTAKNNEKAAPQTVNQARNGESSISRRRNPPPNLSLVNNADFFEKYPCTSTPMDRNAPHAHAPISPMDPAVVAYRRGDHLKKFGGNETLSPIMPHPVTRKEPHLDSSRREMTNEELSEMIVSTKNLQLNGNVPKTNMEAHLNFDDTGPAPWSPVKRLRAESGCMGGNAFSSSPQCSPIRSNAPLFTSYAETDDDVFVDSGVDPHLGTTGNHSAAQNSQRRALSAASFLPNNFPPHLAEICLSKRMNHFDDVTNNRLPSNVHSATPMPRSRQTFRFSNPLNSSRHASVPDAQSLYDLRPIDENIFQNPNVGV</sequence>
<feature type="compositionally biased region" description="Low complexity" evidence="2">
    <location>
        <begin position="260"/>
        <end position="272"/>
    </location>
</feature>
<dbReference type="AlphaFoldDB" id="A0A8S1H870"/>
<dbReference type="Proteomes" id="UP000835052">
    <property type="component" value="Unassembled WGS sequence"/>
</dbReference>
<dbReference type="SMART" id="SM00360">
    <property type="entry name" value="RRM"/>
    <property type="match status" value="1"/>
</dbReference>
<evidence type="ECO:0000259" key="3">
    <source>
        <dbReference type="PROSITE" id="PS50102"/>
    </source>
</evidence>
<dbReference type="EMBL" id="CAJGYM010000022">
    <property type="protein sequence ID" value="CAD6191625.1"/>
    <property type="molecule type" value="Genomic_DNA"/>
</dbReference>
<feature type="compositionally biased region" description="Polar residues" evidence="2">
    <location>
        <begin position="531"/>
        <end position="546"/>
    </location>
</feature>
<keyword evidence="1" id="KW-0694">RNA-binding</keyword>
<keyword evidence="5" id="KW-1185">Reference proteome</keyword>
<feature type="region of interest" description="Disordered" evidence="2">
    <location>
        <begin position="212"/>
        <end position="300"/>
    </location>
</feature>
<organism evidence="4 5">
    <name type="scientific">Caenorhabditis auriculariae</name>
    <dbReference type="NCBI Taxonomy" id="2777116"/>
    <lineage>
        <taxon>Eukaryota</taxon>
        <taxon>Metazoa</taxon>
        <taxon>Ecdysozoa</taxon>
        <taxon>Nematoda</taxon>
        <taxon>Chromadorea</taxon>
        <taxon>Rhabditida</taxon>
        <taxon>Rhabditina</taxon>
        <taxon>Rhabditomorpha</taxon>
        <taxon>Rhabditoidea</taxon>
        <taxon>Rhabditidae</taxon>
        <taxon>Peloderinae</taxon>
        <taxon>Caenorhabditis</taxon>
    </lineage>
</organism>
<dbReference type="Gene3D" id="3.30.70.330">
    <property type="match status" value="1"/>
</dbReference>
<protein>
    <recommendedName>
        <fullName evidence="3">RRM domain-containing protein</fullName>
    </recommendedName>
</protein>
<dbReference type="SUPFAM" id="SSF54928">
    <property type="entry name" value="RNA-binding domain, RBD"/>
    <property type="match status" value="1"/>
</dbReference>
<feature type="region of interest" description="Disordered" evidence="2">
    <location>
        <begin position="348"/>
        <end position="369"/>
    </location>
</feature>
<feature type="compositionally biased region" description="Basic and acidic residues" evidence="2">
    <location>
        <begin position="360"/>
        <end position="369"/>
    </location>
</feature>
<evidence type="ECO:0000256" key="1">
    <source>
        <dbReference type="PROSITE-ProRule" id="PRU00176"/>
    </source>
</evidence>
<dbReference type="CDD" id="cd00590">
    <property type="entry name" value="RRM_SF"/>
    <property type="match status" value="1"/>
</dbReference>
<reference evidence="4" key="1">
    <citation type="submission" date="2020-10" db="EMBL/GenBank/DDBJ databases">
        <authorList>
            <person name="Kikuchi T."/>
        </authorList>
    </citation>
    <scope>NUCLEOTIDE SEQUENCE</scope>
    <source>
        <strain evidence="4">NKZ352</strain>
    </source>
</reference>
<dbReference type="InterPro" id="IPR012677">
    <property type="entry name" value="Nucleotide-bd_a/b_plait_sf"/>
</dbReference>
<evidence type="ECO:0000256" key="2">
    <source>
        <dbReference type="SAM" id="MobiDB-lite"/>
    </source>
</evidence>
<dbReference type="InterPro" id="IPR000504">
    <property type="entry name" value="RRM_dom"/>
</dbReference>
<comment type="caution">
    <text evidence="4">The sequence shown here is derived from an EMBL/GenBank/DDBJ whole genome shotgun (WGS) entry which is preliminary data.</text>
</comment>
<feature type="compositionally biased region" description="Polar residues" evidence="2">
    <location>
        <begin position="228"/>
        <end position="238"/>
    </location>
</feature>